<organism evidence="8 9">
    <name type="scientific">Actinomadura miaoliensis</name>
    <dbReference type="NCBI Taxonomy" id="430685"/>
    <lineage>
        <taxon>Bacteria</taxon>
        <taxon>Bacillati</taxon>
        <taxon>Actinomycetota</taxon>
        <taxon>Actinomycetes</taxon>
        <taxon>Streptosporangiales</taxon>
        <taxon>Thermomonosporaceae</taxon>
        <taxon>Actinomadura</taxon>
    </lineage>
</organism>
<dbReference type="InterPro" id="IPR026841">
    <property type="entry name" value="Aur1/Ipt1"/>
</dbReference>
<dbReference type="EMBL" id="BAAAZG010000010">
    <property type="protein sequence ID" value="GAA4066152.1"/>
    <property type="molecule type" value="Genomic_DNA"/>
</dbReference>
<name>A0ABP7VFH0_9ACTN</name>
<dbReference type="PANTHER" id="PTHR31310:SF7">
    <property type="entry name" value="PA-PHOSPHATASE RELATED-FAMILY PROTEIN DDB_G0268928"/>
    <property type="match status" value="1"/>
</dbReference>
<feature type="transmembrane region" description="Helical" evidence="6">
    <location>
        <begin position="273"/>
        <end position="292"/>
    </location>
</feature>
<dbReference type="Gene3D" id="1.20.144.10">
    <property type="entry name" value="Phosphatidic acid phosphatase type 2/haloperoxidase"/>
    <property type="match status" value="1"/>
</dbReference>
<dbReference type="CDD" id="cd03386">
    <property type="entry name" value="PAP2_Aur1_like"/>
    <property type="match status" value="1"/>
</dbReference>
<dbReference type="Pfam" id="PF14378">
    <property type="entry name" value="PAP2_3"/>
    <property type="match status" value="1"/>
</dbReference>
<dbReference type="Proteomes" id="UP001500683">
    <property type="component" value="Unassembled WGS sequence"/>
</dbReference>
<feature type="transmembrane region" description="Helical" evidence="6">
    <location>
        <begin position="298"/>
        <end position="317"/>
    </location>
</feature>
<keyword evidence="4 6" id="KW-0472">Membrane</keyword>
<accession>A0ABP7VFH0</accession>
<feature type="transmembrane region" description="Helical" evidence="6">
    <location>
        <begin position="41"/>
        <end position="63"/>
    </location>
</feature>
<feature type="transmembrane region" description="Helical" evidence="6">
    <location>
        <begin position="180"/>
        <end position="201"/>
    </location>
</feature>
<evidence type="ECO:0000256" key="4">
    <source>
        <dbReference type="ARBA" id="ARBA00023136"/>
    </source>
</evidence>
<sequence>MRGMGTMAGSGTDADGRSEARRSGRHRGTPSRLSEQLAVTALLRALARLTALTFLVVAVLAQFPFWHPEVLFFLLLAVFTLLGEARSYLTHFGPFIGLVAVYDSFRAIADDLSGNVHVHEMINVDEWLFGGTLPTVWLQSHLWDGQVSWFDYYFYLLYILHFPMPAALALYLWRRRPALYRPFVASLVVLSFSAFITYAAFPAAPPWMASEQGDIAPVARIAGDVWASLGVHGYGSIYDRISPNPVAAIPSLHAAYPTLFLLFMGRCFGWRRVWWLAFYPISVWVGIVYFAEHYVIDFILGALYAAAAYAVTMLVFARLRRRRSRGSPAGATQPEAAAG</sequence>
<dbReference type="InterPro" id="IPR052185">
    <property type="entry name" value="IPC_Synthase-Related"/>
</dbReference>
<keyword evidence="2 6" id="KW-0812">Transmembrane</keyword>
<evidence type="ECO:0000256" key="5">
    <source>
        <dbReference type="SAM" id="MobiDB-lite"/>
    </source>
</evidence>
<evidence type="ECO:0000256" key="3">
    <source>
        <dbReference type="ARBA" id="ARBA00022989"/>
    </source>
</evidence>
<reference evidence="9" key="1">
    <citation type="journal article" date="2019" name="Int. J. Syst. Evol. Microbiol.">
        <title>The Global Catalogue of Microorganisms (GCM) 10K type strain sequencing project: providing services to taxonomists for standard genome sequencing and annotation.</title>
        <authorList>
            <consortium name="The Broad Institute Genomics Platform"/>
            <consortium name="The Broad Institute Genome Sequencing Center for Infectious Disease"/>
            <person name="Wu L."/>
            <person name="Ma J."/>
        </authorList>
    </citation>
    <scope>NUCLEOTIDE SEQUENCE [LARGE SCALE GENOMIC DNA]</scope>
    <source>
        <strain evidence="9">JCM 16702</strain>
    </source>
</reference>
<proteinExistence type="predicted"/>
<feature type="transmembrane region" description="Helical" evidence="6">
    <location>
        <begin position="152"/>
        <end position="173"/>
    </location>
</feature>
<feature type="transmembrane region" description="Helical" evidence="6">
    <location>
        <begin position="246"/>
        <end position="264"/>
    </location>
</feature>
<dbReference type="PANTHER" id="PTHR31310">
    <property type="match status" value="1"/>
</dbReference>
<evidence type="ECO:0000259" key="7">
    <source>
        <dbReference type="Pfam" id="PF14378"/>
    </source>
</evidence>
<evidence type="ECO:0000256" key="2">
    <source>
        <dbReference type="ARBA" id="ARBA00022692"/>
    </source>
</evidence>
<feature type="region of interest" description="Disordered" evidence="5">
    <location>
        <begin position="1"/>
        <end position="32"/>
    </location>
</feature>
<comment type="caution">
    <text evidence="8">The sequence shown here is derived from an EMBL/GenBank/DDBJ whole genome shotgun (WGS) entry which is preliminary data.</text>
</comment>
<keyword evidence="3 6" id="KW-1133">Transmembrane helix</keyword>
<evidence type="ECO:0000256" key="6">
    <source>
        <dbReference type="SAM" id="Phobius"/>
    </source>
</evidence>
<evidence type="ECO:0000256" key="1">
    <source>
        <dbReference type="ARBA" id="ARBA00004141"/>
    </source>
</evidence>
<evidence type="ECO:0000313" key="8">
    <source>
        <dbReference type="EMBL" id="GAA4066152.1"/>
    </source>
</evidence>
<feature type="domain" description="Inositolphosphotransferase Aur1/Ipt1" evidence="7">
    <location>
        <begin position="137"/>
        <end position="310"/>
    </location>
</feature>
<comment type="subcellular location">
    <subcellularLocation>
        <location evidence="1">Membrane</location>
        <topology evidence="1">Multi-pass membrane protein</topology>
    </subcellularLocation>
</comment>
<gene>
    <name evidence="8" type="ORF">GCM10022214_20560</name>
</gene>
<protein>
    <recommendedName>
        <fullName evidence="7">Inositolphosphotransferase Aur1/Ipt1 domain-containing protein</fullName>
    </recommendedName>
</protein>
<keyword evidence="9" id="KW-1185">Reference proteome</keyword>
<evidence type="ECO:0000313" key="9">
    <source>
        <dbReference type="Proteomes" id="UP001500683"/>
    </source>
</evidence>